<proteinExistence type="predicted"/>
<protein>
    <submittedName>
        <fullName evidence="1">Uncharacterized protein</fullName>
    </submittedName>
</protein>
<dbReference type="EMBL" id="CP060052">
    <property type="protein sequence ID" value="QNE05680.1"/>
    <property type="molecule type" value="Genomic_DNA"/>
</dbReference>
<dbReference type="PROSITE" id="PS51257">
    <property type="entry name" value="PROKAR_LIPOPROTEIN"/>
    <property type="match status" value="1"/>
</dbReference>
<sequence length="129" mass="13291">MTAARLAPGGFAAVLVAGCATFGSGGDNTVQALSGSWTVDLRPELDGQPYSQPMDLIVARDGSVTGSFYGSPILGGKAATGQGRSCVAFRTSDNSGPYHTSACLEGGTLVGETWSEGRDFLQPWTAERN</sequence>
<reference evidence="1 2" key="1">
    <citation type="submission" date="2020-08" db="EMBL/GenBank/DDBJ databases">
        <authorList>
            <person name="Liu G."/>
            <person name="Sun C."/>
        </authorList>
    </citation>
    <scope>NUCLEOTIDE SEQUENCE [LARGE SCALE GENOMIC DNA]</scope>
    <source>
        <strain evidence="1 2">OT19</strain>
    </source>
</reference>
<dbReference type="Proteomes" id="UP000515297">
    <property type="component" value="Chromosome"/>
</dbReference>
<evidence type="ECO:0000313" key="1">
    <source>
        <dbReference type="EMBL" id="QNE05680.1"/>
    </source>
</evidence>
<dbReference type="AlphaFoldDB" id="A0A7G6VVB5"/>
<accession>A0A7G6VVB5</accession>
<gene>
    <name evidence="1" type="ORF">H4O24_03060</name>
</gene>
<organism evidence="1 2">
    <name type="scientific">Croceicoccus marinus</name>
    <dbReference type="NCBI Taxonomy" id="450378"/>
    <lineage>
        <taxon>Bacteria</taxon>
        <taxon>Pseudomonadati</taxon>
        <taxon>Pseudomonadota</taxon>
        <taxon>Alphaproteobacteria</taxon>
        <taxon>Sphingomonadales</taxon>
        <taxon>Erythrobacteraceae</taxon>
        <taxon>Croceicoccus</taxon>
    </lineage>
</organism>
<evidence type="ECO:0000313" key="2">
    <source>
        <dbReference type="Proteomes" id="UP000515297"/>
    </source>
</evidence>
<dbReference type="RefSeq" id="WP_185884753.1">
    <property type="nucleotide sequence ID" value="NZ_CP060052.1"/>
</dbReference>
<name>A0A7G6VVB5_9SPHN</name>